<evidence type="ECO:0000256" key="10">
    <source>
        <dbReference type="RuleBase" id="RU004549"/>
    </source>
</evidence>
<evidence type="ECO:0000256" key="2">
    <source>
        <dbReference type="ARBA" id="ARBA00006728"/>
    </source>
</evidence>
<keyword evidence="11" id="KW-0732">Signal</keyword>
<keyword evidence="6 10" id="KW-0804">Transcription</keyword>
<dbReference type="GO" id="GO:0006355">
    <property type="term" value="P:regulation of DNA-templated transcription"/>
    <property type="evidence" value="ECO:0007669"/>
    <property type="project" value="InterPro"/>
</dbReference>
<evidence type="ECO:0000256" key="7">
    <source>
        <dbReference type="ARBA" id="ARBA00023242"/>
    </source>
</evidence>
<dbReference type="EMBL" id="JAXUIC010000006">
    <property type="protein sequence ID" value="KAK4586277.1"/>
    <property type="molecule type" value="Genomic_DNA"/>
</dbReference>
<evidence type="ECO:0000313" key="13">
    <source>
        <dbReference type="EMBL" id="KAK4586277.1"/>
    </source>
</evidence>
<dbReference type="InterPro" id="IPR033389">
    <property type="entry name" value="AUX/IAA_dom"/>
</dbReference>
<evidence type="ECO:0000259" key="12">
    <source>
        <dbReference type="PROSITE" id="PS51745"/>
    </source>
</evidence>
<accession>A0AAN7F5V7</accession>
<dbReference type="PROSITE" id="PS51745">
    <property type="entry name" value="PB1"/>
    <property type="match status" value="1"/>
</dbReference>
<proteinExistence type="inferred from homology"/>
<sequence length="198" mass="21933">MLLLGTLLMGITSEQHSSASSIDSSSDPCAAAATSSSSFCASIQSNNSVRFDLSTDLRLGLSISSSYYNDLFPTPTTTTRVQPLSWPPIRSILCSAHLDKALDHKQASLFIKIYMEGIPIGRKLNLFAQDGYDSLITTVARMFPTTILCPGADRVHSDKYHVLTYEDKEGDWMMVGDVPWEMFLNNVKRLKITRADRC</sequence>
<keyword evidence="8 10" id="KW-0927">Auxin signaling pathway</keyword>
<evidence type="ECO:0000256" key="9">
    <source>
        <dbReference type="ARBA" id="ARBA00025283"/>
    </source>
</evidence>
<feature type="signal peptide" evidence="11">
    <location>
        <begin position="1"/>
        <end position="19"/>
    </location>
</feature>
<evidence type="ECO:0000256" key="1">
    <source>
        <dbReference type="ARBA" id="ARBA00004123"/>
    </source>
</evidence>
<dbReference type="InterPro" id="IPR053793">
    <property type="entry name" value="PB1-like"/>
</dbReference>
<dbReference type="SUPFAM" id="SSF54277">
    <property type="entry name" value="CAD &amp; PB1 domains"/>
    <property type="match status" value="1"/>
</dbReference>
<keyword evidence="5 10" id="KW-0805">Transcription regulation</keyword>
<dbReference type="GO" id="GO:0009734">
    <property type="term" value="P:auxin-activated signaling pathway"/>
    <property type="evidence" value="ECO:0007669"/>
    <property type="project" value="UniProtKB-UniRule"/>
</dbReference>
<dbReference type="Gene3D" id="3.10.20.90">
    <property type="entry name" value="Phosphatidylinositol 3-kinase Catalytic Subunit, Chain A, domain 1"/>
    <property type="match status" value="1"/>
</dbReference>
<evidence type="ECO:0000256" key="5">
    <source>
        <dbReference type="ARBA" id="ARBA00023015"/>
    </source>
</evidence>
<evidence type="ECO:0000256" key="4">
    <source>
        <dbReference type="ARBA" id="ARBA00022491"/>
    </source>
</evidence>
<gene>
    <name evidence="13" type="ORF">RGQ29_023447</name>
</gene>
<keyword evidence="14" id="KW-1185">Reference proteome</keyword>
<protein>
    <recommendedName>
        <fullName evidence="10">Auxin-responsive protein</fullName>
    </recommendedName>
</protein>
<keyword evidence="7 10" id="KW-0539">Nucleus</keyword>
<evidence type="ECO:0000313" key="14">
    <source>
        <dbReference type="Proteomes" id="UP001324115"/>
    </source>
</evidence>
<reference evidence="13 14" key="1">
    <citation type="journal article" date="2023" name="G3 (Bethesda)">
        <title>A haplotype-resolved chromosome-scale genome for Quercus rubra L. provides insights into the genetics of adaptive traits for red oak species.</title>
        <authorList>
            <person name="Kapoor B."/>
            <person name="Jenkins J."/>
            <person name="Schmutz J."/>
            <person name="Zhebentyayeva T."/>
            <person name="Kuelheim C."/>
            <person name="Coggeshall M."/>
            <person name="Heim C."/>
            <person name="Lasky J.R."/>
            <person name="Leites L."/>
            <person name="Islam-Faridi N."/>
            <person name="Romero-Severson J."/>
            <person name="DeLeo V.L."/>
            <person name="Lucas S.M."/>
            <person name="Lazic D."/>
            <person name="Gailing O."/>
            <person name="Carlson J."/>
            <person name="Staton M."/>
        </authorList>
    </citation>
    <scope>NUCLEOTIDE SEQUENCE [LARGE SCALE GENOMIC DNA]</scope>
    <source>
        <strain evidence="13">Pseudo-F2</strain>
    </source>
</reference>
<comment type="caution">
    <text evidence="13">The sequence shown here is derived from an EMBL/GenBank/DDBJ whole genome shotgun (WGS) entry which is preliminary data.</text>
</comment>
<comment type="subunit">
    <text evidence="3 10">Homodimers and heterodimers.</text>
</comment>
<dbReference type="PANTHER" id="PTHR31734">
    <property type="entry name" value="AUXIN-RESPONSIVE PROTEIN IAA17"/>
    <property type="match status" value="1"/>
</dbReference>
<evidence type="ECO:0000256" key="8">
    <source>
        <dbReference type="ARBA" id="ARBA00023294"/>
    </source>
</evidence>
<comment type="similarity">
    <text evidence="2 10">Belongs to the Aux/IAA family.</text>
</comment>
<dbReference type="AlphaFoldDB" id="A0AAN7F5V7"/>
<keyword evidence="4 10" id="KW-0678">Repressor</keyword>
<evidence type="ECO:0000256" key="11">
    <source>
        <dbReference type="SAM" id="SignalP"/>
    </source>
</evidence>
<evidence type="ECO:0000256" key="3">
    <source>
        <dbReference type="ARBA" id="ARBA00011726"/>
    </source>
</evidence>
<evidence type="ECO:0000256" key="6">
    <source>
        <dbReference type="ARBA" id="ARBA00023163"/>
    </source>
</evidence>
<comment type="subcellular location">
    <subcellularLocation>
        <location evidence="1 10">Nucleus</location>
    </subcellularLocation>
</comment>
<dbReference type="GO" id="GO:0005634">
    <property type="term" value="C:nucleus"/>
    <property type="evidence" value="ECO:0007669"/>
    <property type="project" value="UniProtKB-SubCell"/>
</dbReference>
<comment type="function">
    <text evidence="9">Aux/IAA proteins are short-lived transcriptional factors that function as repressors of early auxin response genes at low auxin concentrations. Repression is thought to result from the interaction with auxin response factors (ARFs), proteins that bind to the auxin-responsive promoter element (AuxRE). Formation of heterodimers with ARF proteins may alter their ability to modulate early auxin response genes expression.</text>
</comment>
<dbReference type="Pfam" id="PF02309">
    <property type="entry name" value="AUX_IAA"/>
    <property type="match status" value="1"/>
</dbReference>
<dbReference type="Proteomes" id="UP001324115">
    <property type="component" value="Unassembled WGS sequence"/>
</dbReference>
<organism evidence="13 14">
    <name type="scientific">Quercus rubra</name>
    <name type="common">Northern red oak</name>
    <name type="synonym">Quercus borealis</name>
    <dbReference type="NCBI Taxonomy" id="3512"/>
    <lineage>
        <taxon>Eukaryota</taxon>
        <taxon>Viridiplantae</taxon>
        <taxon>Streptophyta</taxon>
        <taxon>Embryophyta</taxon>
        <taxon>Tracheophyta</taxon>
        <taxon>Spermatophyta</taxon>
        <taxon>Magnoliopsida</taxon>
        <taxon>eudicotyledons</taxon>
        <taxon>Gunneridae</taxon>
        <taxon>Pentapetalae</taxon>
        <taxon>rosids</taxon>
        <taxon>fabids</taxon>
        <taxon>Fagales</taxon>
        <taxon>Fagaceae</taxon>
        <taxon>Quercus</taxon>
    </lineage>
</organism>
<feature type="domain" description="PB1" evidence="12">
    <location>
        <begin position="108"/>
        <end position="197"/>
    </location>
</feature>
<dbReference type="InterPro" id="IPR003311">
    <property type="entry name" value="AUX_IAA"/>
</dbReference>
<dbReference type="PANTHER" id="PTHR31734:SF94">
    <property type="entry name" value="AUXIN-RESPONSIVE PROTEIN IAA30"/>
    <property type="match status" value="1"/>
</dbReference>
<feature type="chain" id="PRO_5042911648" description="Auxin-responsive protein" evidence="11">
    <location>
        <begin position="20"/>
        <end position="198"/>
    </location>
</feature>
<name>A0AAN7F5V7_QUERU</name>